<dbReference type="Proteomes" id="UP001168528">
    <property type="component" value="Unassembled WGS sequence"/>
</dbReference>
<proteinExistence type="predicted"/>
<organism evidence="1 2">
    <name type="scientific">Rhodocytophaga aerolata</name>
    <dbReference type="NCBI Taxonomy" id="455078"/>
    <lineage>
        <taxon>Bacteria</taxon>
        <taxon>Pseudomonadati</taxon>
        <taxon>Bacteroidota</taxon>
        <taxon>Cytophagia</taxon>
        <taxon>Cytophagales</taxon>
        <taxon>Rhodocytophagaceae</taxon>
        <taxon>Rhodocytophaga</taxon>
    </lineage>
</organism>
<evidence type="ECO:0000313" key="1">
    <source>
        <dbReference type="EMBL" id="MDO1445817.1"/>
    </source>
</evidence>
<dbReference type="EMBL" id="JAUKPO010000002">
    <property type="protein sequence ID" value="MDO1445817.1"/>
    <property type="molecule type" value="Genomic_DNA"/>
</dbReference>
<protein>
    <submittedName>
        <fullName evidence="1">Uncharacterized protein</fullName>
    </submittedName>
</protein>
<reference evidence="1" key="1">
    <citation type="submission" date="2023-07" db="EMBL/GenBank/DDBJ databases">
        <title>The genome sequence of Rhodocytophaga aerolata KACC 12507.</title>
        <authorList>
            <person name="Zhang X."/>
        </authorList>
    </citation>
    <scope>NUCLEOTIDE SEQUENCE</scope>
    <source>
        <strain evidence="1">KACC 12507</strain>
    </source>
</reference>
<evidence type="ECO:0000313" key="2">
    <source>
        <dbReference type="Proteomes" id="UP001168528"/>
    </source>
</evidence>
<name>A0ABT8R152_9BACT</name>
<keyword evidence="2" id="KW-1185">Reference proteome</keyword>
<comment type="caution">
    <text evidence="1">The sequence shown here is derived from an EMBL/GenBank/DDBJ whole genome shotgun (WGS) entry which is preliminary data.</text>
</comment>
<sequence>MLFLHRIVRSSVQLLGNKGILIRLFIPISRKETCLTNHLTTGKNTQDIFTDFFPLFTGFLVRITRVAIDFCWPPVYL</sequence>
<accession>A0ABT8R152</accession>
<dbReference type="RefSeq" id="WP_302036616.1">
    <property type="nucleotide sequence ID" value="NZ_JAUKPO010000002.1"/>
</dbReference>
<gene>
    <name evidence="1" type="ORF">Q0590_06120</name>
</gene>